<dbReference type="Proteomes" id="UP000474159">
    <property type="component" value="Unassembled WGS sequence"/>
</dbReference>
<accession>A0A6L3T329</accession>
<proteinExistence type="predicted"/>
<dbReference type="RefSeq" id="WP_150996931.1">
    <property type="nucleotide sequence ID" value="NZ_BPQY01000234.1"/>
</dbReference>
<protein>
    <submittedName>
        <fullName evidence="1">Uncharacterized protein</fullName>
    </submittedName>
</protein>
<dbReference type="AlphaFoldDB" id="A0A6L3T329"/>
<dbReference type="EMBL" id="VZZK01000002">
    <property type="protein sequence ID" value="KAB1081217.1"/>
    <property type="molecule type" value="Genomic_DNA"/>
</dbReference>
<keyword evidence="2" id="KW-1185">Reference proteome</keyword>
<comment type="caution">
    <text evidence="1">The sequence shown here is derived from an EMBL/GenBank/DDBJ whole genome shotgun (WGS) entry which is preliminary data.</text>
</comment>
<name>A0A6L3T329_9HYPH</name>
<organism evidence="1 2">
    <name type="scientific">Methylobacterium soli</name>
    <dbReference type="NCBI Taxonomy" id="553447"/>
    <lineage>
        <taxon>Bacteria</taxon>
        <taxon>Pseudomonadati</taxon>
        <taxon>Pseudomonadota</taxon>
        <taxon>Alphaproteobacteria</taxon>
        <taxon>Hyphomicrobiales</taxon>
        <taxon>Methylobacteriaceae</taxon>
        <taxon>Methylobacterium</taxon>
    </lineage>
</organism>
<sequence length="145" mass="15115">MTRLVNLERFAKIRALHDRTEHDGERAAARHYLDAVAGADGLAAPGQAPAGWTGTGAAQGAGEVYLEVQLYGQVGPFRVVRVVRSDVSLGLTHVVVISRSEREPHFIAGFPDTEEGIGIADYVGPAVIQALALAGGGFSPSGDPA</sequence>
<dbReference type="OrthoDB" id="9951247at2"/>
<gene>
    <name evidence="1" type="ORF">F6X53_02610</name>
</gene>
<evidence type="ECO:0000313" key="2">
    <source>
        <dbReference type="Proteomes" id="UP000474159"/>
    </source>
</evidence>
<evidence type="ECO:0000313" key="1">
    <source>
        <dbReference type="EMBL" id="KAB1081217.1"/>
    </source>
</evidence>
<reference evidence="1 2" key="1">
    <citation type="submission" date="2019-09" db="EMBL/GenBank/DDBJ databases">
        <title>YIM 48816 draft genome.</title>
        <authorList>
            <person name="Jiang L."/>
        </authorList>
    </citation>
    <scope>NUCLEOTIDE SEQUENCE [LARGE SCALE GENOMIC DNA]</scope>
    <source>
        <strain evidence="1 2">YIM 48816</strain>
    </source>
</reference>